<reference evidence="11" key="1">
    <citation type="submission" date="2020-11" db="EMBL/GenBank/DDBJ databases">
        <authorList>
            <person name="Tran Van P."/>
        </authorList>
    </citation>
    <scope>NUCLEOTIDE SEQUENCE</scope>
</reference>
<evidence type="ECO:0000256" key="9">
    <source>
        <dbReference type="ARBA" id="ARBA00023141"/>
    </source>
</evidence>
<dbReference type="InterPro" id="IPR000623">
    <property type="entry name" value="Shikimate_kinase/TSH1"/>
</dbReference>
<dbReference type="UniPathway" id="UPA00053">
    <property type="reaction ID" value="UER00088"/>
</dbReference>
<evidence type="ECO:0000256" key="2">
    <source>
        <dbReference type="ARBA" id="ARBA00006997"/>
    </source>
</evidence>
<evidence type="ECO:0000256" key="8">
    <source>
        <dbReference type="ARBA" id="ARBA00022840"/>
    </source>
</evidence>
<dbReference type="InterPro" id="IPR023000">
    <property type="entry name" value="Shikimate_kinase_CS"/>
</dbReference>
<dbReference type="GO" id="GO:0009073">
    <property type="term" value="P:aromatic amino acid family biosynthetic process"/>
    <property type="evidence" value="ECO:0007669"/>
    <property type="project" value="UniProtKB-KW"/>
</dbReference>
<dbReference type="Pfam" id="PF01202">
    <property type="entry name" value="SKI"/>
    <property type="match status" value="1"/>
</dbReference>
<evidence type="ECO:0000256" key="5">
    <source>
        <dbReference type="ARBA" id="ARBA00022679"/>
    </source>
</evidence>
<comment type="catalytic activity">
    <reaction evidence="10">
        <text>shikimate + ATP = 3-phosphoshikimate + ADP + H(+)</text>
        <dbReference type="Rhea" id="RHEA:13121"/>
        <dbReference type="ChEBI" id="CHEBI:15378"/>
        <dbReference type="ChEBI" id="CHEBI:30616"/>
        <dbReference type="ChEBI" id="CHEBI:36208"/>
        <dbReference type="ChEBI" id="CHEBI:145989"/>
        <dbReference type="ChEBI" id="CHEBI:456216"/>
        <dbReference type="EC" id="2.7.1.71"/>
    </reaction>
</comment>
<keyword evidence="7" id="KW-0418">Kinase</keyword>
<accession>A0A7R8VZP6</accession>
<evidence type="ECO:0000313" key="11">
    <source>
        <dbReference type="EMBL" id="CAD7222038.1"/>
    </source>
</evidence>
<dbReference type="PANTHER" id="PTHR21087:SF16">
    <property type="entry name" value="SHIKIMATE KINASE 1, CHLOROPLASTIC"/>
    <property type="match status" value="1"/>
</dbReference>
<dbReference type="CDD" id="cd00464">
    <property type="entry name" value="SK"/>
    <property type="match status" value="1"/>
</dbReference>
<evidence type="ECO:0000256" key="1">
    <source>
        <dbReference type="ARBA" id="ARBA00004842"/>
    </source>
</evidence>
<proteinExistence type="inferred from homology"/>
<evidence type="ECO:0000256" key="4">
    <source>
        <dbReference type="ARBA" id="ARBA00022605"/>
    </source>
</evidence>
<dbReference type="GO" id="GO:0005524">
    <property type="term" value="F:ATP binding"/>
    <property type="evidence" value="ECO:0007669"/>
    <property type="project" value="UniProtKB-KW"/>
</dbReference>
<comment type="pathway">
    <text evidence="1">Metabolic intermediate biosynthesis; chorismate biosynthesis; chorismate from D-erythrose 4-phosphate and phosphoenolpyruvate: step 5/7.</text>
</comment>
<dbReference type="Gene3D" id="3.40.50.300">
    <property type="entry name" value="P-loop containing nucleotide triphosphate hydrolases"/>
    <property type="match status" value="1"/>
</dbReference>
<dbReference type="PRINTS" id="PR01100">
    <property type="entry name" value="SHIKIMTKNASE"/>
</dbReference>
<organism evidence="11">
    <name type="scientific">Cyprideis torosa</name>
    <dbReference type="NCBI Taxonomy" id="163714"/>
    <lineage>
        <taxon>Eukaryota</taxon>
        <taxon>Metazoa</taxon>
        <taxon>Ecdysozoa</taxon>
        <taxon>Arthropoda</taxon>
        <taxon>Crustacea</taxon>
        <taxon>Oligostraca</taxon>
        <taxon>Ostracoda</taxon>
        <taxon>Podocopa</taxon>
        <taxon>Podocopida</taxon>
        <taxon>Cytherocopina</taxon>
        <taxon>Cytheroidea</taxon>
        <taxon>Cytherideidae</taxon>
        <taxon>Cyprideis</taxon>
    </lineage>
</organism>
<keyword evidence="8" id="KW-0067">ATP-binding</keyword>
<dbReference type="EMBL" id="OB660025">
    <property type="protein sequence ID" value="CAD7222038.1"/>
    <property type="molecule type" value="Genomic_DNA"/>
</dbReference>
<evidence type="ECO:0000256" key="7">
    <source>
        <dbReference type="ARBA" id="ARBA00022777"/>
    </source>
</evidence>
<dbReference type="GO" id="GO:0008652">
    <property type="term" value="P:amino acid biosynthetic process"/>
    <property type="evidence" value="ECO:0007669"/>
    <property type="project" value="UniProtKB-KW"/>
</dbReference>
<dbReference type="GO" id="GO:0004765">
    <property type="term" value="F:shikimate kinase activity"/>
    <property type="evidence" value="ECO:0007669"/>
    <property type="project" value="UniProtKB-EC"/>
</dbReference>
<evidence type="ECO:0000256" key="3">
    <source>
        <dbReference type="ARBA" id="ARBA00012154"/>
    </source>
</evidence>
<sequence>MKNHPNIFLIGPMGAGKTTVGRNIARRLKMDFFDSDKEIERLCGVSIPTIFEYEGEQGFRDRETKIIDELTQRSPILLATGGGSVLREENRRMLRQRGTVFYLRVNLKEQFSRISNDKNRPLLQTENPRETLRQMMLERSPIYESVADYRVNSNGRNMRHVIDQILRHLGKKKH</sequence>
<dbReference type="NCBIfam" id="NF003456">
    <property type="entry name" value="PRK05057.1"/>
    <property type="match status" value="1"/>
</dbReference>
<dbReference type="InterPro" id="IPR031322">
    <property type="entry name" value="Shikimate/glucono_kinase"/>
</dbReference>
<dbReference type="EC" id="2.7.1.71" evidence="3"/>
<evidence type="ECO:0000256" key="6">
    <source>
        <dbReference type="ARBA" id="ARBA00022741"/>
    </source>
</evidence>
<keyword evidence="9" id="KW-0057">Aromatic amino acid biosynthesis</keyword>
<protein>
    <recommendedName>
        <fullName evidence="3">shikimate kinase</fullName>
        <ecNumber evidence="3">2.7.1.71</ecNumber>
    </recommendedName>
</protein>
<gene>
    <name evidence="11" type="ORF">CTOB1V02_LOCUS57</name>
</gene>
<dbReference type="GO" id="GO:0009423">
    <property type="term" value="P:chorismate biosynthetic process"/>
    <property type="evidence" value="ECO:0007669"/>
    <property type="project" value="UniProtKB-UniPathway"/>
</dbReference>
<dbReference type="SUPFAM" id="SSF52540">
    <property type="entry name" value="P-loop containing nucleoside triphosphate hydrolases"/>
    <property type="match status" value="1"/>
</dbReference>
<evidence type="ECO:0000256" key="10">
    <source>
        <dbReference type="ARBA" id="ARBA00048567"/>
    </source>
</evidence>
<name>A0A7R8VZP6_9CRUS</name>
<keyword evidence="4" id="KW-0028">Amino-acid biosynthesis</keyword>
<dbReference type="AlphaFoldDB" id="A0A7R8VZP6"/>
<keyword evidence="6" id="KW-0547">Nucleotide-binding</keyword>
<dbReference type="InterPro" id="IPR027417">
    <property type="entry name" value="P-loop_NTPase"/>
</dbReference>
<dbReference type="PROSITE" id="PS01128">
    <property type="entry name" value="SHIKIMATE_KINASE"/>
    <property type="match status" value="1"/>
</dbReference>
<dbReference type="GO" id="GO:0005829">
    <property type="term" value="C:cytosol"/>
    <property type="evidence" value="ECO:0007669"/>
    <property type="project" value="TreeGrafter"/>
</dbReference>
<comment type="similarity">
    <text evidence="2">Belongs to the shikimate kinase family.</text>
</comment>
<keyword evidence="5" id="KW-0808">Transferase</keyword>
<dbReference type="OrthoDB" id="5203861at2759"/>
<dbReference type="HAMAP" id="MF_00109">
    <property type="entry name" value="Shikimate_kinase"/>
    <property type="match status" value="1"/>
</dbReference>
<dbReference type="PANTHER" id="PTHR21087">
    <property type="entry name" value="SHIKIMATE KINASE"/>
    <property type="match status" value="1"/>
</dbReference>